<feature type="transmembrane region" description="Helical" evidence="2">
    <location>
        <begin position="20"/>
        <end position="45"/>
    </location>
</feature>
<dbReference type="eggNOG" id="COG4966">
    <property type="taxonomic scope" value="Bacteria"/>
</dbReference>
<proteinExistence type="predicted"/>
<evidence type="ECO:0000256" key="1">
    <source>
        <dbReference type="SAM" id="MobiDB-lite"/>
    </source>
</evidence>
<keyword evidence="2" id="KW-1133">Transmembrane helix</keyword>
<dbReference type="RefSeq" id="WP_009545191.1">
    <property type="nucleotide sequence ID" value="NC_010546.1"/>
</dbReference>
<keyword evidence="4" id="KW-1185">Reference proteome</keyword>
<dbReference type="EMBL" id="CP000806">
    <property type="protein sequence ID" value="ACB52998.1"/>
    <property type="molecule type" value="Genomic_DNA"/>
</dbReference>
<keyword evidence="2" id="KW-0472">Membrane</keyword>
<protein>
    <recommendedName>
        <fullName evidence="5">Prepilin-type N-terminal cleavage/methylation domain-containing protein</fullName>
    </recommendedName>
</protein>
<accession>B1X0V9</accession>
<dbReference type="AlphaFoldDB" id="B1X0V9"/>
<name>B1X0V9_CROS5</name>
<evidence type="ECO:0008006" key="5">
    <source>
        <dbReference type="Google" id="ProtNLM"/>
    </source>
</evidence>
<keyword evidence="2" id="KW-0812">Transmembrane</keyword>
<feature type="region of interest" description="Disordered" evidence="1">
    <location>
        <begin position="314"/>
        <end position="339"/>
    </location>
</feature>
<sequence>MLKIYLKLLQKYRPSAGWTLAELIIASAMTLIVVMVAGFSLVTILRENKVANATGQMQYDMNRATEFISEEIRGAKTIETDQAVIYNAAPTFYKKYVEGKANPKIPILALKIDGVYERVVYYVDEVADGEIWQGPGVIRRFGPAFTATGEHDDAQKRTPDTWQSSALVDMMVTTLDTPQKQCQNLPPDVVSANTYVATDDQGNQWYRLPQKEADVKGFFVCVQENKQLVQLNIVGTSLDEFAHLGYDKNDISEGKSRYADKMEYNIATMVHARSEAIGGGGEAVPDFLVSQQIIKLQESGKAKLNVLHANIPCQGDPSNTSQDVETSFDKSGSSVGTATGELSGSVVDFTVPDGDPPVDVLTQIKETSNCTDPSVKYEIEVNQTQKVKFTTNDNSAYPTLNSLIDNDLSAYTDIVNKLKAKNLIKAASDGSTYYFSLADNQVLYFVELETEGLYGSPPTYQEQADPPKFDDVIILVELTK</sequence>
<reference evidence="3 4" key="1">
    <citation type="journal article" date="2008" name="Proc. Natl. Acad. Sci. U.S.A.">
        <title>The genome of Cyanothece 51142, a unicellular diazotrophic cyanobacterium important in the marine nitrogen cycle.</title>
        <authorList>
            <person name="Welsh E.A."/>
            <person name="Liberton M."/>
            <person name="Stoeckel J."/>
            <person name="Loh T."/>
            <person name="Elvitigala T."/>
            <person name="Wang C."/>
            <person name="Wollam A."/>
            <person name="Fulton R.S."/>
            <person name="Clifton S.W."/>
            <person name="Jacobs J.M."/>
            <person name="Aurora R."/>
            <person name="Ghosh B.K."/>
            <person name="Sherman L.A."/>
            <person name="Smith R.D."/>
            <person name="Wilson R.K."/>
            <person name="Pakrasi H.B."/>
        </authorList>
    </citation>
    <scope>NUCLEOTIDE SEQUENCE [LARGE SCALE GENOMIC DNA]</scope>
    <source>
        <strain evidence="4">ATCC 51142 / BH68</strain>
    </source>
</reference>
<evidence type="ECO:0000313" key="4">
    <source>
        <dbReference type="Proteomes" id="UP000001203"/>
    </source>
</evidence>
<dbReference type="OrthoDB" id="568963at2"/>
<evidence type="ECO:0000313" key="3">
    <source>
        <dbReference type="EMBL" id="ACB52998.1"/>
    </source>
</evidence>
<gene>
    <name evidence="3" type="ordered locus">cce_3650</name>
</gene>
<dbReference type="Proteomes" id="UP000001203">
    <property type="component" value="Chromosome circular"/>
</dbReference>
<organism evidence="3 4">
    <name type="scientific">Crocosphaera subtropica (strain ATCC 51142 / BH68)</name>
    <name type="common">Cyanothece sp. (strain ATCC 51142)</name>
    <dbReference type="NCBI Taxonomy" id="43989"/>
    <lineage>
        <taxon>Bacteria</taxon>
        <taxon>Bacillati</taxon>
        <taxon>Cyanobacteriota</taxon>
        <taxon>Cyanophyceae</taxon>
        <taxon>Oscillatoriophycideae</taxon>
        <taxon>Chroococcales</taxon>
        <taxon>Aphanothecaceae</taxon>
        <taxon>Crocosphaera</taxon>
        <taxon>Crocosphaera subtropica</taxon>
    </lineage>
</organism>
<dbReference type="KEGG" id="cyt:cce_3650"/>
<feature type="compositionally biased region" description="Polar residues" evidence="1">
    <location>
        <begin position="316"/>
        <end position="339"/>
    </location>
</feature>
<dbReference type="HOGENOM" id="CLU_672161_0_0_3"/>
<dbReference type="STRING" id="43989.cce_3650"/>
<evidence type="ECO:0000256" key="2">
    <source>
        <dbReference type="SAM" id="Phobius"/>
    </source>
</evidence>